<dbReference type="KEGG" id="aram:KAR29_01510"/>
<reference evidence="3" key="1">
    <citation type="submission" date="2021-04" db="EMBL/GenBank/DDBJ databases">
        <title>A novel Synergistetes isolate from a pyrite-forming mixed culture.</title>
        <authorList>
            <person name="Bunk B."/>
            <person name="Sproer C."/>
            <person name="Spring S."/>
            <person name="Pester M."/>
        </authorList>
    </citation>
    <scope>NUCLEOTIDE SEQUENCE [LARGE SCALE GENOMIC DNA]</scope>
    <source>
        <strain evidence="3">J.5.4.2-T.3.5.2</strain>
    </source>
</reference>
<accession>A0A9Q7AND7</accession>
<evidence type="ECO:0000313" key="2">
    <source>
        <dbReference type="EMBL" id="QTX32647.1"/>
    </source>
</evidence>
<dbReference type="Gene3D" id="3.40.630.30">
    <property type="match status" value="1"/>
</dbReference>
<feature type="domain" description="N-acetyltransferase" evidence="1">
    <location>
        <begin position="120"/>
        <end position="267"/>
    </location>
</feature>
<evidence type="ECO:0000259" key="1">
    <source>
        <dbReference type="PROSITE" id="PS51186"/>
    </source>
</evidence>
<dbReference type="InterPro" id="IPR000182">
    <property type="entry name" value="GNAT_dom"/>
</dbReference>
<keyword evidence="3" id="KW-1185">Reference proteome</keyword>
<dbReference type="InterPro" id="IPR016181">
    <property type="entry name" value="Acyl_CoA_acyltransferase"/>
</dbReference>
<dbReference type="RefSeq" id="WP_274373897.1">
    <property type="nucleotide sequence ID" value="NZ_CP072943.1"/>
</dbReference>
<keyword evidence="2" id="KW-0012">Acyltransferase</keyword>
<dbReference type="Proteomes" id="UP000671879">
    <property type="component" value="Chromosome"/>
</dbReference>
<dbReference type="CDD" id="cd04301">
    <property type="entry name" value="NAT_SF"/>
    <property type="match status" value="1"/>
</dbReference>
<dbReference type="GO" id="GO:0016747">
    <property type="term" value="F:acyltransferase activity, transferring groups other than amino-acyl groups"/>
    <property type="evidence" value="ECO:0007669"/>
    <property type="project" value="InterPro"/>
</dbReference>
<keyword evidence="2" id="KW-0808">Transferase</keyword>
<dbReference type="PROSITE" id="PS51186">
    <property type="entry name" value="GNAT"/>
    <property type="match status" value="1"/>
</dbReference>
<organism evidence="2 3">
    <name type="scientific">Aminithiophilus ramosus</name>
    <dbReference type="NCBI Taxonomy" id="3029084"/>
    <lineage>
        <taxon>Bacteria</taxon>
        <taxon>Thermotogati</taxon>
        <taxon>Synergistota</taxon>
        <taxon>Synergistia</taxon>
        <taxon>Synergistales</taxon>
        <taxon>Aminithiophilaceae</taxon>
        <taxon>Aminithiophilus</taxon>
    </lineage>
</organism>
<proteinExistence type="predicted"/>
<name>A0A9Q7AND7_9BACT</name>
<dbReference type="Pfam" id="PF13508">
    <property type="entry name" value="Acetyltransf_7"/>
    <property type="match status" value="1"/>
</dbReference>
<sequence>MDIRSLGYRTDLIFPRFDGEIFDRGGYLVALTPQNPSFFWGNFVLFPGPPGAGDLKRWKGVFDEEVRSRLDVDHYAFGWDGVDGEMGEIGPFDAEGFSLNRSVVLAADRVTIPRKYDRSVVVRPIEGDDEWEEATRNQIACSDPCFDPENYKIFKDGQMARYRKMAASGLGFWFGAFLEEKLVADLGIFSTGSLGRFQNVGTHPDYRRRGICGALVHQASLFVLDTMKVETLVMVADKDYHALAIYESVGFIPKERQVGAYWWGKKR</sequence>
<evidence type="ECO:0000313" key="3">
    <source>
        <dbReference type="Proteomes" id="UP000671879"/>
    </source>
</evidence>
<gene>
    <name evidence="2" type="ORF">KAR29_01510</name>
</gene>
<protein>
    <submittedName>
        <fullName evidence="2">GNAT family N-acetyltransferase</fullName>
        <ecNumber evidence="2">2.3.1.-</ecNumber>
    </submittedName>
</protein>
<dbReference type="EC" id="2.3.1.-" evidence="2"/>
<dbReference type="SUPFAM" id="SSF55729">
    <property type="entry name" value="Acyl-CoA N-acyltransferases (Nat)"/>
    <property type="match status" value="1"/>
</dbReference>
<dbReference type="AlphaFoldDB" id="A0A9Q7AND7"/>
<dbReference type="EMBL" id="CP072943">
    <property type="protein sequence ID" value="QTX32647.1"/>
    <property type="molecule type" value="Genomic_DNA"/>
</dbReference>